<comment type="caution">
    <text evidence="1">The sequence shown here is derived from an EMBL/GenBank/DDBJ whole genome shotgun (WGS) entry which is preliminary data.</text>
</comment>
<reference evidence="1 2" key="1">
    <citation type="submission" date="2022-03" db="EMBL/GenBank/DDBJ databases">
        <title>Complete genome analysis of Roseomonas KG 17.1 : a prolific producer of plant growth promoters.</title>
        <authorList>
            <person name="Saadouli I."/>
            <person name="Najjari A."/>
            <person name="Mosbah A."/>
            <person name="Ouzari H.I."/>
        </authorList>
    </citation>
    <scope>NUCLEOTIDE SEQUENCE [LARGE SCALE GENOMIC DNA]</scope>
    <source>
        <strain evidence="1 2">KG17-1</strain>
    </source>
</reference>
<evidence type="ECO:0000313" key="2">
    <source>
        <dbReference type="Proteomes" id="UP001201985"/>
    </source>
</evidence>
<protein>
    <submittedName>
        <fullName evidence="1">DUF1289 domain-containing protein</fullName>
    </submittedName>
</protein>
<sequence length="104" mass="11146">MPRMVRAGDRGVQRVCNAPGSDHFRPMERPCIKICRYEDHTGWCFGCGMTKPEKKSWKKAPEYRSAILANLEPRLVALAAAGHATGAAAGHATGAAAGKKKATP</sequence>
<dbReference type="InterPro" id="IPR010710">
    <property type="entry name" value="DUF1289"/>
</dbReference>
<dbReference type="RefSeq" id="WP_120008953.1">
    <property type="nucleotide sequence ID" value="NZ_JALBUU010000004.1"/>
</dbReference>
<dbReference type="Proteomes" id="UP001201985">
    <property type="component" value="Unassembled WGS sequence"/>
</dbReference>
<accession>A0ABS9W134</accession>
<evidence type="ECO:0000313" key="1">
    <source>
        <dbReference type="EMBL" id="MCI0753007.1"/>
    </source>
</evidence>
<dbReference type="EMBL" id="JALBUU010000004">
    <property type="protein sequence ID" value="MCI0753007.1"/>
    <property type="molecule type" value="Genomic_DNA"/>
</dbReference>
<gene>
    <name evidence="1" type="ORF">MON41_04430</name>
</gene>
<organism evidence="1 2">
    <name type="scientific">Teichococcus vastitatis</name>
    <dbReference type="NCBI Taxonomy" id="2307076"/>
    <lineage>
        <taxon>Bacteria</taxon>
        <taxon>Pseudomonadati</taxon>
        <taxon>Pseudomonadota</taxon>
        <taxon>Alphaproteobacteria</taxon>
        <taxon>Acetobacterales</taxon>
        <taxon>Roseomonadaceae</taxon>
        <taxon>Roseomonas</taxon>
    </lineage>
</organism>
<name>A0ABS9W134_9PROT</name>
<keyword evidence="2" id="KW-1185">Reference proteome</keyword>
<proteinExistence type="predicted"/>
<dbReference type="Pfam" id="PF06945">
    <property type="entry name" value="DUF1289"/>
    <property type="match status" value="1"/>
</dbReference>